<dbReference type="Pfam" id="PF10975">
    <property type="entry name" value="DUF2802"/>
    <property type="match status" value="1"/>
</dbReference>
<proteinExistence type="predicted"/>
<dbReference type="InterPro" id="IPR021244">
    <property type="entry name" value="DUF2802"/>
</dbReference>
<keyword evidence="1" id="KW-0175">Coiled coil</keyword>
<organism evidence="3 4">
    <name type="scientific">Inmirania thermothiophila</name>
    <dbReference type="NCBI Taxonomy" id="1750597"/>
    <lineage>
        <taxon>Bacteria</taxon>
        <taxon>Pseudomonadati</taxon>
        <taxon>Pseudomonadota</taxon>
        <taxon>Gammaproteobacteria</taxon>
        <taxon>Chromatiales</taxon>
        <taxon>Ectothiorhodospiraceae</taxon>
        <taxon>Inmirania</taxon>
    </lineage>
</organism>
<keyword evidence="2" id="KW-1133">Transmembrane helix</keyword>
<name>A0A3N1Y8T4_9GAMM</name>
<evidence type="ECO:0000256" key="1">
    <source>
        <dbReference type="SAM" id="Coils"/>
    </source>
</evidence>
<gene>
    <name evidence="3" type="ORF">EDC57_0862</name>
</gene>
<protein>
    <submittedName>
        <fullName evidence="3">Uncharacterized protein DUF2802</fullName>
    </submittedName>
</protein>
<keyword evidence="2" id="KW-0812">Transmembrane</keyword>
<dbReference type="EMBL" id="RJVI01000001">
    <property type="protein sequence ID" value="ROR34951.1"/>
    <property type="molecule type" value="Genomic_DNA"/>
</dbReference>
<dbReference type="Proteomes" id="UP000276634">
    <property type="component" value="Unassembled WGS sequence"/>
</dbReference>
<feature type="coiled-coil region" evidence="1">
    <location>
        <begin position="54"/>
        <end position="81"/>
    </location>
</feature>
<evidence type="ECO:0000313" key="4">
    <source>
        <dbReference type="Proteomes" id="UP000276634"/>
    </source>
</evidence>
<evidence type="ECO:0000313" key="3">
    <source>
        <dbReference type="EMBL" id="ROR34951.1"/>
    </source>
</evidence>
<evidence type="ECO:0000256" key="2">
    <source>
        <dbReference type="SAM" id="Phobius"/>
    </source>
</evidence>
<comment type="caution">
    <text evidence="3">The sequence shown here is derived from an EMBL/GenBank/DDBJ whole genome shotgun (WGS) entry which is preliminary data.</text>
</comment>
<feature type="transmembrane region" description="Helical" evidence="2">
    <location>
        <begin position="6"/>
        <end position="24"/>
    </location>
</feature>
<sequence length="130" mass="13530">MTAWEWITGGAAAVALAAALGAWVQALRLERRLAGEARAAAAARRDLAAVCATLAALGDRVLALEARIEELAEAQEMLRTREPGDGVYAQAVRLAARGGAGVEELMAQCGLSRGEAELIVRLHGRIAADA</sequence>
<keyword evidence="4" id="KW-1185">Reference proteome</keyword>
<accession>A0A3N1Y8T4</accession>
<reference evidence="3 4" key="1">
    <citation type="submission" date="2018-11" db="EMBL/GenBank/DDBJ databases">
        <title>Genomic Encyclopedia of Type Strains, Phase IV (KMG-IV): sequencing the most valuable type-strain genomes for metagenomic binning, comparative biology and taxonomic classification.</title>
        <authorList>
            <person name="Goeker M."/>
        </authorList>
    </citation>
    <scope>NUCLEOTIDE SEQUENCE [LARGE SCALE GENOMIC DNA]</scope>
    <source>
        <strain evidence="3 4">DSM 100275</strain>
    </source>
</reference>
<dbReference type="AlphaFoldDB" id="A0A3N1Y8T4"/>
<keyword evidence="2" id="KW-0472">Membrane</keyword>
<dbReference type="RefSeq" id="WP_123400554.1">
    <property type="nucleotide sequence ID" value="NZ_RJVI01000001.1"/>
</dbReference>